<reference evidence="2 3" key="1">
    <citation type="submission" date="2021-07" db="EMBL/GenBank/DDBJ databases">
        <title>Genome data of Colletotrichum spaethianum.</title>
        <authorList>
            <person name="Utami Y.D."/>
            <person name="Hiruma K."/>
        </authorList>
    </citation>
    <scope>NUCLEOTIDE SEQUENCE [LARGE SCALE GENOMIC DNA]</scope>
    <source>
        <strain evidence="2 3">MAFF 242679</strain>
    </source>
</reference>
<keyword evidence="3" id="KW-1185">Reference proteome</keyword>
<name>A0AA37GT15_9PEZI</name>
<comment type="caution">
    <text evidence="2">The sequence shown here is derived from an EMBL/GenBank/DDBJ whole genome shotgun (WGS) entry which is preliminary data.</text>
</comment>
<dbReference type="EMBL" id="BPPX01000021">
    <property type="protein sequence ID" value="GJC86250.1"/>
    <property type="molecule type" value="Genomic_DNA"/>
</dbReference>
<organism evidence="2 3">
    <name type="scientific">Colletotrichum liriopes</name>
    <dbReference type="NCBI Taxonomy" id="708192"/>
    <lineage>
        <taxon>Eukaryota</taxon>
        <taxon>Fungi</taxon>
        <taxon>Dikarya</taxon>
        <taxon>Ascomycota</taxon>
        <taxon>Pezizomycotina</taxon>
        <taxon>Sordariomycetes</taxon>
        <taxon>Hypocreomycetidae</taxon>
        <taxon>Glomerellales</taxon>
        <taxon>Glomerellaceae</taxon>
        <taxon>Colletotrichum</taxon>
        <taxon>Colletotrichum spaethianum species complex</taxon>
    </lineage>
</organism>
<evidence type="ECO:0000313" key="2">
    <source>
        <dbReference type="EMBL" id="GJC86250.1"/>
    </source>
</evidence>
<evidence type="ECO:0000256" key="1">
    <source>
        <dbReference type="SAM" id="MobiDB-lite"/>
    </source>
</evidence>
<sequence length="79" mass="8864">MRQETHVAKQPACPVNGNKEDRSSYVFRGRTLGEMLHSPNGGKAVSWRPLDNMLIKAFLAHGEHDYSSIKTADLTRLAR</sequence>
<protein>
    <submittedName>
        <fullName evidence="2">Uncharacterized protein</fullName>
    </submittedName>
</protein>
<dbReference type="Proteomes" id="UP001055172">
    <property type="component" value="Unassembled WGS sequence"/>
</dbReference>
<accession>A0AA37GT15</accession>
<proteinExistence type="predicted"/>
<evidence type="ECO:0000313" key="3">
    <source>
        <dbReference type="Proteomes" id="UP001055172"/>
    </source>
</evidence>
<dbReference type="AlphaFoldDB" id="A0AA37GT15"/>
<gene>
    <name evidence="2" type="ORF">ColLi_09088</name>
</gene>
<feature type="region of interest" description="Disordered" evidence="1">
    <location>
        <begin position="1"/>
        <end position="20"/>
    </location>
</feature>